<dbReference type="Gene3D" id="1.20.1250.20">
    <property type="entry name" value="MFS general substrate transporter like domains"/>
    <property type="match status" value="1"/>
</dbReference>
<evidence type="ECO:0000256" key="1">
    <source>
        <dbReference type="ARBA" id="ARBA00004141"/>
    </source>
</evidence>
<feature type="transmembrane region" description="Helical" evidence="8">
    <location>
        <begin position="422"/>
        <end position="441"/>
    </location>
</feature>
<feature type="transmembrane region" description="Helical" evidence="8">
    <location>
        <begin position="453"/>
        <end position="472"/>
    </location>
</feature>
<comment type="subcellular location">
    <subcellularLocation>
        <location evidence="1">Membrane</location>
        <topology evidence="1">Multi-pass membrane protein</topology>
    </subcellularLocation>
</comment>
<reference evidence="10 11" key="1">
    <citation type="submission" date="2017-12" db="EMBL/GenBank/DDBJ databases">
        <title>Comparative genomics of Botrytis spp.</title>
        <authorList>
            <person name="Valero-Jimenez C.A."/>
            <person name="Tapia P."/>
            <person name="Veloso J."/>
            <person name="Silva-Moreno E."/>
            <person name="Staats M."/>
            <person name="Valdes J.H."/>
            <person name="Van Kan J.A.L."/>
        </authorList>
    </citation>
    <scope>NUCLEOTIDE SEQUENCE [LARGE SCALE GENOMIC DNA]</scope>
    <source>
        <strain evidence="10 11">Bt9001</strain>
    </source>
</reference>
<feature type="transmembrane region" description="Helical" evidence="8">
    <location>
        <begin position="164"/>
        <end position="184"/>
    </location>
</feature>
<feature type="transmembrane region" description="Helical" evidence="8">
    <location>
        <begin position="478"/>
        <end position="504"/>
    </location>
</feature>
<dbReference type="GO" id="GO:0022857">
    <property type="term" value="F:transmembrane transporter activity"/>
    <property type="evidence" value="ECO:0007669"/>
    <property type="project" value="InterPro"/>
</dbReference>
<feature type="transmembrane region" description="Helical" evidence="8">
    <location>
        <begin position="283"/>
        <end position="303"/>
    </location>
</feature>
<evidence type="ECO:0000256" key="7">
    <source>
        <dbReference type="ARBA" id="ARBA00023242"/>
    </source>
</evidence>
<keyword evidence="7" id="KW-0539">Nucleus</keyword>
<evidence type="ECO:0000313" key="10">
    <source>
        <dbReference type="EMBL" id="TGO08042.1"/>
    </source>
</evidence>
<feature type="domain" description="Major facilitator superfamily (MFS) profile" evidence="9">
    <location>
        <begin position="125"/>
        <end position="573"/>
    </location>
</feature>
<keyword evidence="5 8" id="KW-1133">Transmembrane helix</keyword>
<dbReference type="PROSITE" id="PS50850">
    <property type="entry name" value="MFS"/>
    <property type="match status" value="1"/>
</dbReference>
<dbReference type="Gene3D" id="1.20.1720.10">
    <property type="entry name" value="Multidrug resistance protein D"/>
    <property type="match status" value="1"/>
</dbReference>
<comment type="caution">
    <text evidence="10">The sequence shown here is derived from an EMBL/GenBank/DDBJ whole genome shotgun (WGS) entry which is preliminary data.</text>
</comment>
<evidence type="ECO:0000256" key="2">
    <source>
        <dbReference type="ARBA" id="ARBA00008335"/>
    </source>
</evidence>
<dbReference type="OrthoDB" id="2428527at2759"/>
<dbReference type="Pfam" id="PF07690">
    <property type="entry name" value="MFS_1"/>
    <property type="match status" value="1"/>
</dbReference>
<gene>
    <name evidence="10" type="ORF">BTUL_0229g00090</name>
</gene>
<feature type="transmembrane region" description="Helical" evidence="8">
    <location>
        <begin position="390"/>
        <end position="410"/>
    </location>
</feature>
<dbReference type="GO" id="GO:0003677">
    <property type="term" value="F:DNA binding"/>
    <property type="evidence" value="ECO:0007669"/>
    <property type="project" value="InterPro"/>
</dbReference>
<keyword evidence="4 8" id="KW-0812">Transmembrane</keyword>
<dbReference type="Pfam" id="PF04082">
    <property type="entry name" value="Fungal_trans"/>
    <property type="match status" value="1"/>
</dbReference>
<keyword evidence="3" id="KW-0813">Transport</keyword>
<dbReference type="PANTHER" id="PTHR42718:SF1">
    <property type="entry name" value="LOW AFFINITY AMMONIUM TRANSPORTER"/>
    <property type="match status" value="1"/>
</dbReference>
<feature type="transmembrane region" description="Helical" evidence="8">
    <location>
        <begin position="683"/>
        <end position="701"/>
    </location>
</feature>
<dbReference type="GO" id="GO:0016020">
    <property type="term" value="C:membrane"/>
    <property type="evidence" value="ECO:0007669"/>
    <property type="project" value="UniProtKB-SubCell"/>
</dbReference>
<feature type="transmembrane region" description="Helical" evidence="8">
    <location>
        <begin position="323"/>
        <end position="340"/>
    </location>
</feature>
<dbReference type="SUPFAM" id="SSF103473">
    <property type="entry name" value="MFS general substrate transporter"/>
    <property type="match status" value="1"/>
</dbReference>
<evidence type="ECO:0000256" key="4">
    <source>
        <dbReference type="ARBA" id="ARBA00022692"/>
    </source>
</evidence>
<dbReference type="GO" id="GO:0008270">
    <property type="term" value="F:zinc ion binding"/>
    <property type="evidence" value="ECO:0007669"/>
    <property type="project" value="InterPro"/>
</dbReference>
<feature type="transmembrane region" description="Helical" evidence="8">
    <location>
        <begin position="191"/>
        <end position="211"/>
    </location>
</feature>
<dbReference type="InterPro" id="IPR011701">
    <property type="entry name" value="MFS"/>
</dbReference>
<name>A0A4Z1EBF1_9HELO</name>
<feature type="transmembrane region" description="Helical" evidence="8">
    <location>
        <begin position="123"/>
        <end position="144"/>
    </location>
</feature>
<dbReference type="PANTHER" id="PTHR42718">
    <property type="entry name" value="MAJOR FACILITATOR SUPERFAMILY MULTIDRUG TRANSPORTER MFSC"/>
    <property type="match status" value="1"/>
</dbReference>
<organism evidence="10 11">
    <name type="scientific">Botrytis tulipae</name>
    <dbReference type="NCBI Taxonomy" id="87230"/>
    <lineage>
        <taxon>Eukaryota</taxon>
        <taxon>Fungi</taxon>
        <taxon>Dikarya</taxon>
        <taxon>Ascomycota</taxon>
        <taxon>Pezizomycotina</taxon>
        <taxon>Leotiomycetes</taxon>
        <taxon>Helotiales</taxon>
        <taxon>Sclerotiniaceae</taxon>
        <taxon>Botrytis</taxon>
    </lineage>
</organism>
<protein>
    <recommendedName>
        <fullName evidence="9">Major facilitator superfamily (MFS) profile domain-containing protein</fullName>
    </recommendedName>
</protein>
<evidence type="ECO:0000256" key="5">
    <source>
        <dbReference type="ARBA" id="ARBA00022989"/>
    </source>
</evidence>
<keyword evidence="6 8" id="KW-0472">Membrane</keyword>
<dbReference type="AlphaFoldDB" id="A0A4Z1EBF1"/>
<dbReference type="EMBL" id="PQXH01000229">
    <property type="protein sequence ID" value="TGO08042.1"/>
    <property type="molecule type" value="Genomic_DNA"/>
</dbReference>
<evidence type="ECO:0000313" key="11">
    <source>
        <dbReference type="Proteomes" id="UP000297777"/>
    </source>
</evidence>
<dbReference type="InterPro" id="IPR007219">
    <property type="entry name" value="XnlR_reg_dom"/>
</dbReference>
<feature type="transmembrane region" description="Helical" evidence="8">
    <location>
        <begin position="346"/>
        <end position="370"/>
    </location>
</feature>
<feature type="transmembrane region" description="Helical" evidence="8">
    <location>
        <begin position="253"/>
        <end position="271"/>
    </location>
</feature>
<evidence type="ECO:0000256" key="8">
    <source>
        <dbReference type="SAM" id="Phobius"/>
    </source>
</evidence>
<dbReference type="CDD" id="cd12148">
    <property type="entry name" value="fungal_TF_MHR"/>
    <property type="match status" value="1"/>
</dbReference>
<comment type="similarity">
    <text evidence="2">Belongs to the major facilitator superfamily.</text>
</comment>
<accession>A0A4Z1EBF1</accession>
<dbReference type="CDD" id="cd17476">
    <property type="entry name" value="MFS_Amf1_MDR_like"/>
    <property type="match status" value="1"/>
</dbReference>
<keyword evidence="11" id="KW-1185">Reference proteome</keyword>
<dbReference type="InterPro" id="IPR036259">
    <property type="entry name" value="MFS_trans_sf"/>
</dbReference>
<evidence type="ECO:0000256" key="6">
    <source>
        <dbReference type="ARBA" id="ARBA00023136"/>
    </source>
</evidence>
<dbReference type="GO" id="GO:0006351">
    <property type="term" value="P:DNA-templated transcription"/>
    <property type="evidence" value="ECO:0007669"/>
    <property type="project" value="InterPro"/>
</dbReference>
<sequence>MTISAAEKFYSAVIPIPFAYYSVASHHRRDIDNRDEWAAEVRIFKTPDSDRKIFPVIDFLAILTAIWKFAMETPSSPSSSSEMAGHGSLNIEKTKSGPEYAHPNTLVPVQSTIEHFNSRPREYTFIAIICMAQLMTQAALGQAIGPLHIIGSSFGVTNPGQLSWFAAAYSLTVGTFILIAGRLGDLYGHKLLFISGFFWFALWSLLAGFSAYSDAIFFDVARALQGIGPAFLLPNALAILARTYEPGRKKEMIFSLFGATAPTGFTLGATFSSIFAEFVWWPWAYWVTAMVCVLLAVVGIIVIPHTPPPQFDRSVSMFKRADGLGALTGVAGLVLVNFSWNQGPVIGWATVYVYVILIIGALVLGLFAFIESRALYPLVPFGAFNSHTGYTLACIAGGWASFGIWIFYFMQLLEEIRGISPLLASAMISPTTISGLCASLTTGKILSKVSASTVMMIAMTSFLIGSILMATVPISQTYWAQTFVACLVTPWGMDMSFPAATILLSNSMHKDHQGLAASLVNTVVNYSISIGLGIAGTVEVQVNNGGKNPKDLLKGYRGAQRRSITNAQSPSTSSQDVVDRGILDPLRSRYMSQHSAVAFPRSLGVEFQSANPPPLHSFAWNCGIRAEEAASAHTNLTQLVSFDEFKRFSDIYAVTVHGPLGFLDWPYFMKRCNDYWTNHGRDLTFGAVVGGVVALGSFFAFRRGHPRELEIVQHVKTVLEDPTFSRHPSIDQINAWILRTLYLRSTTRPHVSWLASCVTLHLAEATGLHQEVHSVLLTTEGDTQARRMDQAEIERARKTFWMAWSVHTIISYEYGRSAVILNSITCKPVKDTMGDSTIFHIKIAHLIPRDNMVVSSITHKEELINGLKELAQIPDVHPFLSLSKADVCFCFYRRLRLMKQGLEKEAIQAIIDIGNKGAEAADTFARNGHPWWNILSTTFQYFCVLLAIDTSESLSNVSWVLNIFENIVRIVDTHLAHEAFDTAKVLLRDSMAKKKRDLGFLENADGQHGPEVERQVDINWDALLDPTFPDALMSEDFSIYNS</sequence>
<dbReference type="Proteomes" id="UP000297777">
    <property type="component" value="Unassembled WGS sequence"/>
</dbReference>
<proteinExistence type="inferred from homology"/>
<dbReference type="InterPro" id="IPR020846">
    <property type="entry name" value="MFS_dom"/>
</dbReference>
<dbReference type="FunFam" id="1.20.1250.20:FF:000285">
    <property type="entry name" value="MFS general substrate transporter"/>
    <property type="match status" value="1"/>
</dbReference>
<evidence type="ECO:0000259" key="9">
    <source>
        <dbReference type="PROSITE" id="PS50850"/>
    </source>
</evidence>
<evidence type="ECO:0000256" key="3">
    <source>
        <dbReference type="ARBA" id="ARBA00022448"/>
    </source>
</evidence>